<evidence type="ECO:0000313" key="7">
    <source>
        <dbReference type="EMBL" id="CAB3361125.1"/>
    </source>
</evidence>
<dbReference type="InterPro" id="IPR014756">
    <property type="entry name" value="Ig_E-set"/>
</dbReference>
<feature type="region of interest" description="Disordered" evidence="4">
    <location>
        <begin position="339"/>
        <end position="360"/>
    </location>
</feature>
<dbReference type="InterPro" id="IPR025740">
    <property type="entry name" value="FAM110"/>
</dbReference>
<feature type="region of interest" description="Disordered" evidence="4">
    <location>
        <begin position="571"/>
        <end position="619"/>
    </location>
</feature>
<evidence type="ECO:0000256" key="4">
    <source>
        <dbReference type="SAM" id="MobiDB-lite"/>
    </source>
</evidence>
<dbReference type="EMBL" id="CADEPI010000005">
    <property type="protein sequence ID" value="CAB3361125.1"/>
    <property type="molecule type" value="Genomic_DNA"/>
</dbReference>
<comment type="subcellular location">
    <subcellularLocation>
        <location evidence="1">Secreted</location>
    </subcellularLocation>
</comment>
<reference evidence="7 8" key="1">
    <citation type="submission" date="2020-04" db="EMBL/GenBank/DDBJ databases">
        <authorList>
            <person name="Alioto T."/>
            <person name="Alioto T."/>
            <person name="Gomez Garrido J."/>
        </authorList>
    </citation>
    <scope>NUCLEOTIDE SEQUENCE [LARGE SCALE GENOMIC DNA]</scope>
</reference>
<dbReference type="FunFam" id="2.60.40.770:FF:000001">
    <property type="entry name" value="NPC intracellular cholesterol transporter 2"/>
    <property type="match status" value="1"/>
</dbReference>
<keyword evidence="8" id="KW-1185">Reference proteome</keyword>
<dbReference type="SUPFAM" id="SSF81296">
    <property type="entry name" value="E set domains"/>
    <property type="match status" value="1"/>
</dbReference>
<comment type="caution">
    <text evidence="7">The sequence shown here is derived from an EMBL/GenBank/DDBJ whole genome shotgun (WGS) entry which is preliminary data.</text>
</comment>
<proteinExistence type="inferred from homology"/>
<feature type="chain" id="PRO_5035866727" description="MD-2-related lipid-recognition domain-containing protein" evidence="5">
    <location>
        <begin position="20"/>
        <end position="737"/>
    </location>
</feature>
<dbReference type="PANTHER" id="PTHR14758">
    <property type="entry name" value="AGAP005440-PA"/>
    <property type="match status" value="1"/>
</dbReference>
<dbReference type="InterPro" id="IPR003172">
    <property type="entry name" value="ML_dom"/>
</dbReference>
<dbReference type="PANTHER" id="PTHR14758:SF1">
    <property type="entry name" value="CENTROSOME-ASSOCIATED FAM110 C-TERMINAL DOMAIN-CONTAINING PROTEIN"/>
    <property type="match status" value="1"/>
</dbReference>
<comment type="similarity">
    <text evidence="2">Belongs to the NPC2 family.</text>
</comment>
<feature type="compositionally biased region" description="Polar residues" evidence="4">
    <location>
        <begin position="526"/>
        <end position="537"/>
    </location>
</feature>
<feature type="signal peptide" evidence="5">
    <location>
        <begin position="1"/>
        <end position="19"/>
    </location>
</feature>
<feature type="region of interest" description="Disordered" evidence="4">
    <location>
        <begin position="515"/>
        <end position="538"/>
    </location>
</feature>
<dbReference type="Gene3D" id="2.60.40.770">
    <property type="match status" value="1"/>
</dbReference>
<dbReference type="Pfam" id="PF02221">
    <property type="entry name" value="E1_DerP2_DerF2"/>
    <property type="match status" value="1"/>
</dbReference>
<organism evidence="7 8">
    <name type="scientific">Cloeon dipterum</name>
    <dbReference type="NCBI Taxonomy" id="197152"/>
    <lineage>
        <taxon>Eukaryota</taxon>
        <taxon>Metazoa</taxon>
        <taxon>Ecdysozoa</taxon>
        <taxon>Arthropoda</taxon>
        <taxon>Hexapoda</taxon>
        <taxon>Insecta</taxon>
        <taxon>Pterygota</taxon>
        <taxon>Palaeoptera</taxon>
        <taxon>Ephemeroptera</taxon>
        <taxon>Pisciforma</taxon>
        <taxon>Baetidae</taxon>
        <taxon>Cloeon</taxon>
    </lineage>
</organism>
<protein>
    <recommendedName>
        <fullName evidence="6">MD-2-related lipid-recognition domain-containing protein</fullName>
    </recommendedName>
</protein>
<accession>A0A8S1C5R0</accession>
<feature type="domain" description="MD-2-related lipid-recognition" evidence="6">
    <location>
        <begin position="22"/>
        <end position="150"/>
    </location>
</feature>
<dbReference type="OrthoDB" id="10028183at2759"/>
<feature type="region of interest" description="Disordered" evidence="4">
    <location>
        <begin position="429"/>
        <end position="497"/>
    </location>
</feature>
<keyword evidence="3" id="KW-0964">Secreted</keyword>
<gene>
    <name evidence="7" type="ORF">CLODIP_2_CD11362</name>
</gene>
<evidence type="ECO:0000256" key="2">
    <source>
        <dbReference type="ARBA" id="ARBA00006370"/>
    </source>
</evidence>
<evidence type="ECO:0000313" key="8">
    <source>
        <dbReference type="Proteomes" id="UP000494165"/>
    </source>
</evidence>
<name>A0A8S1C5R0_9INSE</name>
<feature type="compositionally biased region" description="Basic and acidic residues" evidence="4">
    <location>
        <begin position="433"/>
        <end position="448"/>
    </location>
</feature>
<evidence type="ECO:0000256" key="5">
    <source>
        <dbReference type="SAM" id="SignalP"/>
    </source>
</evidence>
<dbReference type="GO" id="GO:0005576">
    <property type="term" value="C:extracellular region"/>
    <property type="evidence" value="ECO:0007669"/>
    <property type="project" value="UniProtKB-SubCell"/>
</dbReference>
<keyword evidence="5" id="KW-0732">Signal</keyword>
<evidence type="ECO:0000256" key="1">
    <source>
        <dbReference type="ARBA" id="ARBA00004613"/>
    </source>
</evidence>
<evidence type="ECO:0000256" key="3">
    <source>
        <dbReference type="ARBA" id="ARBA00022525"/>
    </source>
</evidence>
<evidence type="ECO:0000259" key="6">
    <source>
        <dbReference type="SMART" id="SM00737"/>
    </source>
</evidence>
<feature type="compositionally biased region" description="Acidic residues" evidence="4">
    <location>
        <begin position="461"/>
        <end position="474"/>
    </location>
</feature>
<sequence>MSATAAAVWFLALLSISSATNFMKCTSWWLDKFGTPPLNTTLSNCENFPCDLVRGTNISGSVDFVYDKNITMLKPQITTYIVGIIPIIWDTNQKDGCESLALKCPILAGTRARYEYSFFLDPKIPLFHTLLRLEFKDARGATTICAEIPIRIVPNPSQSNHGTLAVFLHSIPPPPSPPAAHHHLDAPRSSREWRAAGVLSDVELGGAGGMLRRLSPPVCCSPLSAAQSSVIMVSPPPQFAAGAKSPPKHFIWPEVRRPPPPPQAKHPQHHRPISANNAVLSNGLGNNNLVNSNNNNNANCGSNKRKSAVELLQESKAYYVKSEHVLDAKQVLRAGVHGGHLRSAPLPPRQKASHQHHQRTVSLDKAAFLENTPPRLPERSCSQSPPPLPPKSPRIAPGRPRARTLVLTGGRRPVANGPDVQMRLRQLLSQPSLDRDNTYRRLSEDDHPTSSLLRSRHSHDDDEDEIWLQDDDSSAFESKSVGGEKGFPVSSRHSTPSAAGHCFLSPAATHKSLPDLSPGAAVGSTPDDNASTGSSSKRCYYAGSRATSDYVSRSPSSCKCCESRARSSASSSRAEAISQVNGREQQEEDEGERDELLSPDTDDSLSRRPRPVLRSKSDISHRYSRSAAFLAPIPRTELDDQPLKTTVEVEHFFENLGLEEHVFRNLTRRSSQESSIFFGSVSSVDSWPGGGTGAFASSSVEEEVAVGPGGGKMGGPQLTHFCNLSFANKPATRPRVQ</sequence>
<dbReference type="AlphaFoldDB" id="A0A8S1C5R0"/>
<dbReference type="Proteomes" id="UP000494165">
    <property type="component" value="Unassembled WGS sequence"/>
</dbReference>
<feature type="region of interest" description="Disordered" evidence="4">
    <location>
        <begin position="372"/>
        <end position="400"/>
    </location>
</feature>
<dbReference type="SMART" id="SM00737">
    <property type="entry name" value="ML"/>
    <property type="match status" value="1"/>
</dbReference>